<dbReference type="Proteomes" id="UP001597283">
    <property type="component" value="Unassembled WGS sequence"/>
</dbReference>
<feature type="region of interest" description="Disordered" evidence="1">
    <location>
        <begin position="292"/>
        <end position="317"/>
    </location>
</feature>
<evidence type="ECO:0000256" key="1">
    <source>
        <dbReference type="SAM" id="MobiDB-lite"/>
    </source>
</evidence>
<accession>A0ABW4NGL2</accession>
<dbReference type="PROSITE" id="PS51257">
    <property type="entry name" value="PROKAR_LIPOPROTEIN"/>
    <property type="match status" value="1"/>
</dbReference>
<gene>
    <name evidence="2" type="ORF">ACFSC3_17000</name>
</gene>
<name>A0ABW4NGL2_9SPHN</name>
<proteinExistence type="predicted"/>
<comment type="caution">
    <text evidence="2">The sequence shown here is derived from an EMBL/GenBank/DDBJ whole genome shotgun (WGS) entry which is preliminary data.</text>
</comment>
<reference evidence="3" key="1">
    <citation type="journal article" date="2019" name="Int. J. Syst. Evol. Microbiol.">
        <title>The Global Catalogue of Microorganisms (GCM) 10K type strain sequencing project: providing services to taxonomists for standard genome sequencing and annotation.</title>
        <authorList>
            <consortium name="The Broad Institute Genomics Platform"/>
            <consortium name="The Broad Institute Genome Sequencing Center for Infectious Disease"/>
            <person name="Wu L."/>
            <person name="Ma J."/>
        </authorList>
    </citation>
    <scope>NUCLEOTIDE SEQUENCE [LARGE SCALE GENOMIC DNA]</scope>
    <source>
        <strain evidence="3">Q85</strain>
    </source>
</reference>
<protein>
    <submittedName>
        <fullName evidence="2">Lysozyme inhibitor LprI family protein</fullName>
    </submittedName>
</protein>
<sequence>MIRTLALAVPALIALSGCGPLSPVGCSNDIAQSTLVSVIRDAVEAGIADELREAGGGRAISRSSIRAALADVVIKLDDIRTAKEDPNSSRRFCTATLAMRFPGDTVADADAARRAVGETSVADLAANNDVERAADRYSADIEFNVQPTDDGEKVFAETDRGTAMIQFAKEVVGASLLRSKLETAKRAADQAVADQTAAETAALTEQRTAALESAKVDNQLAWQTIRATWGTLDKATRTQLQPVQTAWTRKTDADCRVEAAAAAIDPSEREAAHLSCSTRMVQERIRWLNGMRRDDPTATTTQAVAVREPVPTPADDL</sequence>
<keyword evidence="3" id="KW-1185">Reference proteome</keyword>
<dbReference type="RefSeq" id="WP_380941545.1">
    <property type="nucleotide sequence ID" value="NZ_JBHUFC010000016.1"/>
</dbReference>
<organism evidence="2 3">
    <name type="scientific">Sphingomonas floccifaciens</name>
    <dbReference type="NCBI Taxonomy" id="1844115"/>
    <lineage>
        <taxon>Bacteria</taxon>
        <taxon>Pseudomonadati</taxon>
        <taxon>Pseudomonadota</taxon>
        <taxon>Alphaproteobacteria</taxon>
        <taxon>Sphingomonadales</taxon>
        <taxon>Sphingomonadaceae</taxon>
        <taxon>Sphingomonas</taxon>
    </lineage>
</organism>
<evidence type="ECO:0000313" key="2">
    <source>
        <dbReference type="EMBL" id="MFD1789256.1"/>
    </source>
</evidence>
<evidence type="ECO:0000313" key="3">
    <source>
        <dbReference type="Proteomes" id="UP001597283"/>
    </source>
</evidence>
<dbReference type="EMBL" id="JBHUFC010000016">
    <property type="protein sequence ID" value="MFD1789256.1"/>
    <property type="molecule type" value="Genomic_DNA"/>
</dbReference>
<dbReference type="Gene3D" id="1.20.1270.180">
    <property type="match status" value="1"/>
</dbReference>